<dbReference type="PROSITE" id="PS00606">
    <property type="entry name" value="KS3_1"/>
    <property type="match status" value="1"/>
</dbReference>
<keyword evidence="4" id="KW-0597">Phosphoprotein</keyword>
<organism evidence="11">
    <name type="scientific">Candidatus Kentrum sp. FW</name>
    <dbReference type="NCBI Taxonomy" id="2126338"/>
    <lineage>
        <taxon>Bacteria</taxon>
        <taxon>Pseudomonadati</taxon>
        <taxon>Pseudomonadota</taxon>
        <taxon>Gammaproteobacteria</taxon>
        <taxon>Candidatus Kentrum</taxon>
    </lineage>
</organism>
<dbReference type="EMBL" id="CAADFE010000031">
    <property type="protein sequence ID" value="VFJ72080.1"/>
    <property type="molecule type" value="Genomic_DNA"/>
</dbReference>
<dbReference type="InterPro" id="IPR016036">
    <property type="entry name" value="Malonyl_transacylase_ACP-bd"/>
</dbReference>
<dbReference type="InterPro" id="IPR014031">
    <property type="entry name" value="Ketoacyl_synth_C"/>
</dbReference>
<dbReference type="Gene3D" id="1.10.1200.10">
    <property type="entry name" value="ACP-like"/>
    <property type="match status" value="1"/>
</dbReference>
<accession>A0A450TTP6</accession>
<evidence type="ECO:0000256" key="5">
    <source>
        <dbReference type="ARBA" id="ARBA00022679"/>
    </source>
</evidence>
<dbReference type="InterPro" id="IPR014030">
    <property type="entry name" value="Ketoacyl_synth_N"/>
</dbReference>
<dbReference type="InterPro" id="IPR020807">
    <property type="entry name" value="PKS_DH"/>
</dbReference>
<evidence type="ECO:0000313" key="11">
    <source>
        <dbReference type="EMBL" id="VFJ72080.1"/>
    </source>
</evidence>
<comment type="pathway">
    <text evidence="1">Lipid metabolism; fatty acid biosynthesis.</text>
</comment>
<dbReference type="PROSITE" id="PS52004">
    <property type="entry name" value="KS3_2"/>
    <property type="match status" value="1"/>
</dbReference>
<dbReference type="Pfam" id="PF08659">
    <property type="entry name" value="KR"/>
    <property type="match status" value="1"/>
</dbReference>
<feature type="domain" description="Carrier" evidence="8">
    <location>
        <begin position="1763"/>
        <end position="1840"/>
    </location>
</feature>
<dbReference type="GO" id="GO:0031177">
    <property type="term" value="F:phosphopantetheine binding"/>
    <property type="evidence" value="ECO:0007669"/>
    <property type="project" value="InterPro"/>
</dbReference>
<dbReference type="SUPFAM" id="SSF47336">
    <property type="entry name" value="ACP-like"/>
    <property type="match status" value="1"/>
</dbReference>
<dbReference type="PROSITE" id="PS52019">
    <property type="entry name" value="PKS_MFAS_DH"/>
    <property type="match status" value="1"/>
</dbReference>
<protein>
    <submittedName>
        <fullName evidence="11">Acyl transferase domain-containing protein</fullName>
    </submittedName>
</protein>
<evidence type="ECO:0000256" key="6">
    <source>
        <dbReference type="ARBA" id="ARBA00054155"/>
    </source>
</evidence>
<dbReference type="SMART" id="SM00826">
    <property type="entry name" value="PKS_DH"/>
    <property type="match status" value="1"/>
</dbReference>
<dbReference type="Pfam" id="PF14765">
    <property type="entry name" value="PS-DH"/>
    <property type="match status" value="1"/>
</dbReference>
<dbReference type="GO" id="GO:0004315">
    <property type="term" value="F:3-oxoacyl-[acyl-carrier-protein] synthase activity"/>
    <property type="evidence" value="ECO:0007669"/>
    <property type="project" value="InterPro"/>
</dbReference>
<dbReference type="Gene3D" id="3.30.70.250">
    <property type="entry name" value="Malonyl-CoA ACP transacylase, ACP-binding"/>
    <property type="match status" value="1"/>
</dbReference>
<dbReference type="InterPro" id="IPR049900">
    <property type="entry name" value="PKS_mFAS_DH"/>
</dbReference>
<evidence type="ECO:0000259" key="10">
    <source>
        <dbReference type="PROSITE" id="PS52019"/>
    </source>
</evidence>
<dbReference type="SMART" id="SM00823">
    <property type="entry name" value="PKS_PP"/>
    <property type="match status" value="1"/>
</dbReference>
<comment type="function">
    <text evidence="6">Involved in production of the polyketide antibiotic thailandamide.</text>
</comment>
<dbReference type="CDD" id="cd08955">
    <property type="entry name" value="KR_2_FAS_SDR_x"/>
    <property type="match status" value="1"/>
</dbReference>
<dbReference type="InterPro" id="IPR050091">
    <property type="entry name" value="PKS_NRPS_Biosynth_Enz"/>
</dbReference>
<dbReference type="InterPro" id="IPR001227">
    <property type="entry name" value="Ac_transferase_dom_sf"/>
</dbReference>
<gene>
    <name evidence="11" type="ORF">BECKFW1821C_GA0114237_10316</name>
</gene>
<keyword evidence="3" id="KW-0596">Phosphopantetheine</keyword>
<evidence type="ECO:0000256" key="3">
    <source>
        <dbReference type="ARBA" id="ARBA00022450"/>
    </source>
</evidence>
<dbReference type="InterPro" id="IPR006162">
    <property type="entry name" value="Ppantetheine_attach_site"/>
</dbReference>
<evidence type="ECO:0000256" key="4">
    <source>
        <dbReference type="ARBA" id="ARBA00022553"/>
    </source>
</evidence>
<sequence length="1859" mass="203452">MIDNASERLEKLSPIKQALVALEKKQAELDAIKSEPIAIIGMGCRFPDADNPVAYWELLRDGIDATGEVPSERWDIDAWFDPDPDVPGKVYTRQGGFLSGIDQFDPQFFGISPREAVDMDPQQRLLLEVGWEALEDAGQAPGELRNNAVGIFVGVSESEYGMMVFSGRPEDFTAYMGTGAGVCFTAGRLSYVLGLQGPTLALDTACSSSLVSLHLACQSLRSAECKLALAGGVYLNLSPEGTVLLSRLQALSPGGRCKTFDASADGYARGEGCGIVVLKRLSDAISDKNNVLAVIRGSAIIHDGPSSGLTVPNGLSQEKVIRKALQNARITPAEVRYVEAHGTGTSLGDPIEVEALGAVFGENHSPDSSLTIGSVKTNFGHLEAAAGIAGLMKVVLALQHEEIPPHLHFKEPNPHIDWDSLPFRVPVEGESWPRSEKTRIAGVSSFGISGTNAHIVLEEAPAIDHAVADEQPVIDTERPLHLLTLSAKTKEALNEQAVNHENYLKTHSEVPFTDICFTAATGRSHFEHRLALVADSSSDAQEQLRAKNYLVGEISRKTPKIAFLFTGQGSEYPDMGRQLFETQPLFRETIERCGAILRDHNVPLLDLLYPDGSNSELRLSDNMTWLQPVLFSLEYALARLWMSWGVTPDVVMGHSIGEYVAACVADVFSLEDGLKLVANRGRLMQSCPEGRMLAVSISEEKAIEIIAPFGEAVSVAVINAPDSVVLSGKPEAIESILAGLTGNKDIETKLLPIPRASHSPLMEPVLAKFGEVAQSVTYTRPEIPLCSNVTGTIVADEVTTPDYWVAHLRQPVRFAESVKNLYEQGVEAFLEIGPKPALLGMAGRCLPDDAEGIFIPSLREGQEDWRQMLESLGQWHVNGGAVNWRAFDKDYTRNNLQLPTYPFQRQRYWIDKARLARRATQDPSAHPLLGKRLQWPNADNEIRFEGRLDSSAIHWLTHRIYDAIVLTVPAYLEMGLAAGTVLAGEQRAVSLKVEDVTIEQALILSEEVAATVHLVLSPENGKYRFRIFSSSPSSESGISPRKRASTGSWWSDVSDATPHWIHHATGWLTTEPVEGQPNTIDLARLQAECPTRLAVADHYRALREQGLDYGPDFQAIEQLFRGEDMVLGEFKLSAALVGRIDEYQFHPLLLDAGFQLAMLAAESALPDLASSDDETYILASVKELRVYRHGDIRSWCVARITDSHEKGVTCNVDLLDELGVPIAEVRGLVAERVRRETLRRYFQTKSDNFYEIAWRTRGLEIEECIPDAPPGSWLIFADQGGMGEELAERLRAIGNTCVPVYANGASPLQSPDDGKDRRRYVNPADPDDFQRLFAESFQEDTPPLQGVVHLWGLDTPDTFSLTTESLAEAQITGCGSVLHLLQAQIKEGQSARLWLVTRNAVNVGEPQDSLALAQAPLWGMAKAIAVEHPELWGGIIDSPTVDELLAEIAVGIGSGEKEDQVTYRAGERYVPRLVKSNLFGPGDPGSSHPSLQPDHCYLITGGLGSLGLKVAGWMVEQGARHLVLTGRSRPSDEAQALLEQLEGTGAKVLVVSTDISDAGQVRRLLEEIDAKMPPLRGIVHAAGVIADGVLQNQNIERFQQVMAPKVLGTWNLHTLTRDLSLDFFVCFSSTASIFGSPGMGNYVAANIFMDALIHFRRSLGLPGLGINWGLWADSRMGTVFESHHNTTESGIDSIDPEEGVSLLGMLMGQTNAIQVAVSPMNWPRFFKQLPEVPAFLSELSRNISLVVESVPIRHRLEQAAEEEYERILTEFIRTRLAGILGANPAQVDIKQPLNAMGLDSLMTIELRNRIRSELGADMAVAKLMGGATVLDLVGEIDPRRGFNVKPKEVLREGEEEFEV</sequence>
<evidence type="ECO:0000256" key="1">
    <source>
        <dbReference type="ARBA" id="ARBA00005194"/>
    </source>
</evidence>
<dbReference type="CDD" id="cd00833">
    <property type="entry name" value="PKS"/>
    <property type="match status" value="1"/>
</dbReference>
<dbReference type="Pfam" id="PF00550">
    <property type="entry name" value="PP-binding"/>
    <property type="match status" value="1"/>
</dbReference>
<dbReference type="SMART" id="SM00825">
    <property type="entry name" value="PKS_KS"/>
    <property type="match status" value="1"/>
</dbReference>
<dbReference type="Pfam" id="PF22621">
    <property type="entry name" value="CurL-like_PKS_C"/>
    <property type="match status" value="1"/>
</dbReference>
<dbReference type="SUPFAM" id="SSF55048">
    <property type="entry name" value="Probable ACP-binding domain of malonyl-CoA ACP transacylase"/>
    <property type="match status" value="1"/>
</dbReference>
<dbReference type="Gene3D" id="3.40.366.10">
    <property type="entry name" value="Malonyl-Coenzyme A Acyl Carrier Protein, domain 2"/>
    <property type="match status" value="1"/>
</dbReference>
<dbReference type="Gene3D" id="3.40.47.10">
    <property type="match status" value="1"/>
</dbReference>
<dbReference type="Gene3D" id="3.10.129.110">
    <property type="entry name" value="Polyketide synthase dehydratase"/>
    <property type="match status" value="1"/>
</dbReference>
<dbReference type="InterPro" id="IPR013968">
    <property type="entry name" value="PKS_KR"/>
</dbReference>
<dbReference type="InterPro" id="IPR049551">
    <property type="entry name" value="PKS_DH_C"/>
</dbReference>
<dbReference type="SMART" id="SM00827">
    <property type="entry name" value="PKS_AT"/>
    <property type="match status" value="1"/>
</dbReference>
<dbReference type="SUPFAM" id="SSF52151">
    <property type="entry name" value="FabD/lysophospholipase-like"/>
    <property type="match status" value="1"/>
</dbReference>
<dbReference type="PROSITE" id="PS50075">
    <property type="entry name" value="CARRIER"/>
    <property type="match status" value="1"/>
</dbReference>
<feature type="domain" description="Ketosynthase family 3 (KS3)" evidence="9">
    <location>
        <begin position="34"/>
        <end position="459"/>
    </location>
</feature>
<dbReference type="FunFam" id="3.40.47.10:FF:000019">
    <property type="entry name" value="Polyketide synthase type I"/>
    <property type="match status" value="1"/>
</dbReference>
<dbReference type="Gene3D" id="3.30.70.3290">
    <property type="match status" value="1"/>
</dbReference>
<evidence type="ECO:0000256" key="7">
    <source>
        <dbReference type="PROSITE-ProRule" id="PRU01363"/>
    </source>
</evidence>
<feature type="region of interest" description="C-terminal hotdog fold" evidence="7">
    <location>
        <begin position="1090"/>
        <end position="1239"/>
    </location>
</feature>
<dbReference type="InterPro" id="IPR042104">
    <property type="entry name" value="PKS_dehydratase_sf"/>
</dbReference>
<dbReference type="InterPro" id="IPR057326">
    <property type="entry name" value="KR_dom"/>
</dbReference>
<dbReference type="Pfam" id="PF21089">
    <property type="entry name" value="PKS_DH_N"/>
    <property type="match status" value="1"/>
</dbReference>
<feature type="active site" description="Proton donor; for dehydratase activity" evidence="7">
    <location>
        <position position="1151"/>
    </location>
</feature>
<dbReference type="Pfam" id="PF00109">
    <property type="entry name" value="ketoacyl-synt"/>
    <property type="match status" value="1"/>
</dbReference>
<dbReference type="InterPro" id="IPR020841">
    <property type="entry name" value="PKS_Beta-ketoAc_synthase_dom"/>
</dbReference>
<dbReference type="InterPro" id="IPR049552">
    <property type="entry name" value="PKS_DH_N"/>
</dbReference>
<dbReference type="SMART" id="SM01294">
    <property type="entry name" value="PKS_PP_betabranch"/>
    <property type="match status" value="1"/>
</dbReference>
<dbReference type="InterPro" id="IPR020806">
    <property type="entry name" value="PKS_PP-bd"/>
</dbReference>
<dbReference type="InterPro" id="IPR016035">
    <property type="entry name" value="Acyl_Trfase/lysoPLipase"/>
</dbReference>
<proteinExistence type="inferred from homology"/>
<feature type="active site" description="Proton acceptor; for dehydratase activity" evidence="7">
    <location>
        <position position="958"/>
    </location>
</feature>
<dbReference type="InterPro" id="IPR036291">
    <property type="entry name" value="NAD(P)-bd_dom_sf"/>
</dbReference>
<name>A0A450TTP6_9GAMM</name>
<feature type="domain" description="PKS/mFAS DH" evidence="10">
    <location>
        <begin position="926"/>
        <end position="1239"/>
    </location>
</feature>
<dbReference type="InterPro" id="IPR009081">
    <property type="entry name" value="PP-bd_ACP"/>
</dbReference>
<dbReference type="SUPFAM" id="SSF51735">
    <property type="entry name" value="NAD(P)-binding Rossmann-fold domains"/>
    <property type="match status" value="2"/>
</dbReference>
<feature type="region of interest" description="N-terminal hotdog fold" evidence="7">
    <location>
        <begin position="926"/>
        <end position="1075"/>
    </location>
</feature>
<dbReference type="Gene3D" id="3.40.50.720">
    <property type="entry name" value="NAD(P)-binding Rossmann-like Domain"/>
    <property type="match status" value="1"/>
</dbReference>
<dbReference type="InterPro" id="IPR016039">
    <property type="entry name" value="Thiolase-like"/>
</dbReference>
<dbReference type="PROSITE" id="PS00012">
    <property type="entry name" value="PHOSPHOPANTETHEINE"/>
    <property type="match status" value="1"/>
</dbReference>
<dbReference type="SMART" id="SM00822">
    <property type="entry name" value="PKS_KR"/>
    <property type="match status" value="1"/>
</dbReference>
<reference evidence="11" key="1">
    <citation type="submission" date="2019-02" db="EMBL/GenBank/DDBJ databases">
        <authorList>
            <person name="Gruber-Vodicka R. H."/>
            <person name="Seah K. B. B."/>
        </authorList>
    </citation>
    <scope>NUCLEOTIDE SEQUENCE</scope>
    <source>
        <strain evidence="11">BECK_BZ131</strain>
    </source>
</reference>
<dbReference type="Pfam" id="PF00698">
    <property type="entry name" value="Acyl_transf_1"/>
    <property type="match status" value="1"/>
</dbReference>
<dbReference type="InterPro" id="IPR014043">
    <property type="entry name" value="Acyl_transferase_dom"/>
</dbReference>
<comment type="similarity">
    <text evidence="2">Belongs to the short-chain dehydrogenases/reductases (SDR) family.</text>
</comment>
<dbReference type="SUPFAM" id="SSF53901">
    <property type="entry name" value="Thiolase-like"/>
    <property type="match status" value="1"/>
</dbReference>
<evidence type="ECO:0000256" key="2">
    <source>
        <dbReference type="ARBA" id="ARBA00006484"/>
    </source>
</evidence>
<dbReference type="GO" id="GO:0006633">
    <property type="term" value="P:fatty acid biosynthetic process"/>
    <property type="evidence" value="ECO:0007669"/>
    <property type="project" value="UniProtKB-UniPathway"/>
</dbReference>
<evidence type="ECO:0000259" key="8">
    <source>
        <dbReference type="PROSITE" id="PS50075"/>
    </source>
</evidence>
<dbReference type="InterPro" id="IPR036736">
    <property type="entry name" value="ACP-like_sf"/>
</dbReference>
<dbReference type="UniPathway" id="UPA00094"/>
<keyword evidence="5 11" id="KW-0808">Transferase</keyword>
<dbReference type="InterPro" id="IPR018201">
    <property type="entry name" value="Ketoacyl_synth_AS"/>
</dbReference>
<dbReference type="Pfam" id="PF02801">
    <property type="entry name" value="Ketoacyl-synt_C"/>
    <property type="match status" value="1"/>
</dbReference>
<dbReference type="PANTHER" id="PTHR43775">
    <property type="entry name" value="FATTY ACID SYNTHASE"/>
    <property type="match status" value="1"/>
</dbReference>
<evidence type="ECO:0000259" key="9">
    <source>
        <dbReference type="PROSITE" id="PS52004"/>
    </source>
</evidence>
<dbReference type="FunFam" id="3.40.366.10:FF:000002">
    <property type="entry name" value="Probable polyketide synthase 2"/>
    <property type="match status" value="1"/>
</dbReference>
<dbReference type="GO" id="GO:0004312">
    <property type="term" value="F:fatty acid synthase activity"/>
    <property type="evidence" value="ECO:0007669"/>
    <property type="project" value="TreeGrafter"/>
</dbReference>
<dbReference type="PANTHER" id="PTHR43775:SF51">
    <property type="entry name" value="INACTIVE PHENOLPHTHIOCEROL SYNTHESIS POLYKETIDE SYNTHASE TYPE I PKS1-RELATED"/>
    <property type="match status" value="1"/>
</dbReference>